<evidence type="ECO:0000259" key="6">
    <source>
        <dbReference type="PROSITE" id="PS51265"/>
    </source>
</evidence>
<proteinExistence type="predicted"/>
<reference evidence="8" key="1">
    <citation type="journal article" date="2015" name="BMC Genomics">
        <title>Draft genome of a commonly misdiagnosed multidrug resistant pathogen Candida auris.</title>
        <authorList>
            <person name="Chatterjee S."/>
            <person name="Alampalli S.V."/>
            <person name="Nageshan R.K."/>
            <person name="Chettiar S.T."/>
            <person name="Joshi S."/>
            <person name="Tatu U.S."/>
        </authorList>
    </citation>
    <scope>NUCLEOTIDE SEQUENCE [LARGE SCALE GENOMIC DNA]</scope>
    <source>
        <strain evidence="8">6684</strain>
    </source>
</reference>
<dbReference type="Gene3D" id="3.40.50.10190">
    <property type="entry name" value="BRCT domain"/>
    <property type="match status" value="1"/>
</dbReference>
<dbReference type="InterPro" id="IPR055116">
    <property type="entry name" value="DBF4_BRCT"/>
</dbReference>
<accession>A0A0L0P0X9</accession>
<feature type="region of interest" description="Disordered" evidence="5">
    <location>
        <begin position="1"/>
        <end position="24"/>
    </location>
</feature>
<dbReference type="InterPro" id="IPR036420">
    <property type="entry name" value="BRCT_dom_sf"/>
</dbReference>
<dbReference type="Pfam" id="PF22437">
    <property type="entry name" value="DBF4_BRCT"/>
    <property type="match status" value="1"/>
</dbReference>
<evidence type="ECO:0000313" key="8">
    <source>
        <dbReference type="Proteomes" id="UP000037122"/>
    </source>
</evidence>
<keyword evidence="1" id="KW-0479">Metal-binding</keyword>
<dbReference type="InterPro" id="IPR038545">
    <property type="entry name" value="Znf_DBF_sf"/>
</dbReference>
<evidence type="ECO:0000256" key="5">
    <source>
        <dbReference type="SAM" id="MobiDB-lite"/>
    </source>
</evidence>
<dbReference type="InterPro" id="IPR006572">
    <property type="entry name" value="Znf_DBF"/>
</dbReference>
<dbReference type="GO" id="GO:0043539">
    <property type="term" value="F:protein serine/threonine kinase activator activity"/>
    <property type="evidence" value="ECO:0007669"/>
    <property type="project" value="TreeGrafter"/>
</dbReference>
<dbReference type="FunFam" id="6.10.250.3410:FF:000001">
    <property type="entry name" value="Protein DBF4 homolog A"/>
    <property type="match status" value="1"/>
</dbReference>
<dbReference type="Proteomes" id="UP000037122">
    <property type="component" value="Unassembled WGS sequence"/>
</dbReference>
<dbReference type="InterPro" id="IPR051590">
    <property type="entry name" value="Replication_Regulatory_Kinase"/>
</dbReference>
<gene>
    <name evidence="7" type="ORF">QG37_03428</name>
</gene>
<dbReference type="GO" id="GO:1901987">
    <property type="term" value="P:regulation of cell cycle phase transition"/>
    <property type="evidence" value="ECO:0007669"/>
    <property type="project" value="TreeGrafter"/>
</dbReference>
<dbReference type="VEuPathDB" id="FungiDB:CJJ09_001922"/>
<dbReference type="VEuPathDB" id="FungiDB:CJI97_001748"/>
<dbReference type="GO" id="GO:0008270">
    <property type="term" value="F:zinc ion binding"/>
    <property type="evidence" value="ECO:0007669"/>
    <property type="project" value="UniProtKB-KW"/>
</dbReference>
<comment type="caution">
    <text evidence="7">The sequence shown here is derived from an EMBL/GenBank/DDBJ whole genome shotgun (WGS) entry which is preliminary data.</text>
</comment>
<sequence>MDRTNKKRSYTAMSQAKRVPLAEANQNVPLPASIKPRVKNVPVASNVAKVEREDDSVAIAKRTEVLAVGEKLASRDAEETTSVATEHLVKKLRKIEDSKAAGSGPASKSARLVGDELKSWQESWRKIMKESVVYFDTQGCDSNNLAQQQEQKRAQRALRLVGCEIVPFYDRDVSIIVSRRQFNSSKAYPNNDIFHDAVSLKIKVWDYDKVFRFLKNLGVSDSASQERTGNLSNLLKEEKIFGSADKDPNAKREDLHYLEKNFFYVYDLSQAVRPIAVREWSGENYPSFYYTLDGKCPFIPDTSDNLERKKLRRLQKFEATKEYRELLKKVTDAIIGHARDSFSINSSAVTETSTSTDSAGATDSIAEDDATNDREGTVDDNDNDTILMEKKASSEPEEDTEGKENFDFKAPAALTRNSSVMQPFNNSVSQSNSRFYDVVASGYNGASNAQSISMDSVLNSAAQQHAHQGNGLGPTVSQVVSKNLNNLKRRIFLKKHMQKADSRERERERELKPGYCENCRVKYDSFDEHIVSNRHRNFACNDENFKEIDDLIATLNESKFMGYVASNGDYNYE</sequence>
<dbReference type="PROSITE" id="PS51265">
    <property type="entry name" value="ZF_DBF4"/>
    <property type="match status" value="1"/>
</dbReference>
<dbReference type="GO" id="GO:0003676">
    <property type="term" value="F:nucleic acid binding"/>
    <property type="evidence" value="ECO:0007669"/>
    <property type="project" value="InterPro"/>
</dbReference>
<feature type="domain" description="DBF4-type" evidence="6">
    <location>
        <begin position="509"/>
        <end position="558"/>
    </location>
</feature>
<dbReference type="GO" id="GO:0010571">
    <property type="term" value="P:positive regulation of nuclear cell cycle DNA replication"/>
    <property type="evidence" value="ECO:0007669"/>
    <property type="project" value="TreeGrafter"/>
</dbReference>
<dbReference type="AlphaFoldDB" id="A0A0L0P0X9"/>
<dbReference type="PANTHER" id="PTHR15375">
    <property type="entry name" value="ACTIVATOR OF S-PHASE KINASE-RELATED"/>
    <property type="match status" value="1"/>
</dbReference>
<organism evidence="7 8">
    <name type="scientific">Candidozyma auris</name>
    <name type="common">Yeast</name>
    <name type="synonym">Candida auris</name>
    <dbReference type="NCBI Taxonomy" id="498019"/>
    <lineage>
        <taxon>Eukaryota</taxon>
        <taxon>Fungi</taxon>
        <taxon>Dikarya</taxon>
        <taxon>Ascomycota</taxon>
        <taxon>Saccharomycotina</taxon>
        <taxon>Pichiomycetes</taxon>
        <taxon>Metschnikowiaceae</taxon>
        <taxon>Candidozyma</taxon>
    </lineage>
</organism>
<evidence type="ECO:0000256" key="1">
    <source>
        <dbReference type="ARBA" id="ARBA00022723"/>
    </source>
</evidence>
<dbReference type="VEuPathDB" id="FungiDB:CJI96_0000030"/>
<name>A0A0L0P0X9_CANAR</name>
<feature type="region of interest" description="Disordered" evidence="5">
    <location>
        <begin position="347"/>
        <end position="386"/>
    </location>
</feature>
<evidence type="ECO:0000256" key="2">
    <source>
        <dbReference type="ARBA" id="ARBA00022771"/>
    </source>
</evidence>
<dbReference type="Pfam" id="PF08630">
    <property type="entry name" value="Dfp1_Him1_M"/>
    <property type="match status" value="1"/>
</dbReference>
<dbReference type="VEuPathDB" id="FungiDB:B9J08_001562"/>
<feature type="compositionally biased region" description="Low complexity" evidence="5">
    <location>
        <begin position="352"/>
        <end position="364"/>
    </location>
</feature>
<dbReference type="EMBL" id="LGST01000022">
    <property type="protein sequence ID" value="KND99635.1"/>
    <property type="molecule type" value="Genomic_DNA"/>
</dbReference>
<dbReference type="Gene3D" id="6.10.250.3410">
    <property type="entry name" value="DBF zinc finger"/>
    <property type="match status" value="1"/>
</dbReference>
<evidence type="ECO:0000256" key="3">
    <source>
        <dbReference type="ARBA" id="ARBA00022833"/>
    </source>
</evidence>
<dbReference type="SMART" id="SM00586">
    <property type="entry name" value="ZnF_DBF"/>
    <property type="match status" value="1"/>
</dbReference>
<dbReference type="VEuPathDB" id="FungiDB:CJJ07_000141"/>
<evidence type="ECO:0000313" key="7">
    <source>
        <dbReference type="EMBL" id="KND99635.1"/>
    </source>
</evidence>
<keyword evidence="3" id="KW-0862">Zinc</keyword>
<keyword evidence="2 4" id="KW-0863">Zinc-finger</keyword>
<dbReference type="GO" id="GO:0031431">
    <property type="term" value="C:Dbf4-dependent protein kinase complex"/>
    <property type="evidence" value="ECO:0007669"/>
    <property type="project" value="TreeGrafter"/>
</dbReference>
<evidence type="ECO:0000256" key="4">
    <source>
        <dbReference type="PROSITE-ProRule" id="PRU00600"/>
    </source>
</evidence>
<dbReference type="PANTHER" id="PTHR15375:SF26">
    <property type="entry name" value="PROTEIN CHIFFON"/>
    <property type="match status" value="1"/>
</dbReference>
<protein>
    <recommendedName>
        <fullName evidence="6">DBF4-type domain-containing protein</fullName>
    </recommendedName>
</protein>
<dbReference type="VEuPathDB" id="FungiDB:QG37_03428"/>
<dbReference type="Pfam" id="PF07535">
    <property type="entry name" value="zf-DBF"/>
    <property type="match status" value="1"/>
</dbReference>
<dbReference type="InterPro" id="IPR013939">
    <property type="entry name" value="Regulatory_Dfp1/Him1"/>
</dbReference>